<evidence type="ECO:0000256" key="1">
    <source>
        <dbReference type="SAM" id="Phobius"/>
    </source>
</evidence>
<proteinExistence type="predicted"/>
<dbReference type="Proteomes" id="UP001501480">
    <property type="component" value="Unassembled WGS sequence"/>
</dbReference>
<evidence type="ECO:0008006" key="4">
    <source>
        <dbReference type="Google" id="ProtNLM"/>
    </source>
</evidence>
<organism evidence="2 3">
    <name type="scientific">Aeromicrobium halocynthiae</name>
    <dbReference type="NCBI Taxonomy" id="560557"/>
    <lineage>
        <taxon>Bacteria</taxon>
        <taxon>Bacillati</taxon>
        <taxon>Actinomycetota</taxon>
        <taxon>Actinomycetes</taxon>
        <taxon>Propionibacteriales</taxon>
        <taxon>Nocardioidaceae</taxon>
        <taxon>Aeromicrobium</taxon>
    </lineage>
</organism>
<comment type="caution">
    <text evidence="2">The sequence shown here is derived from an EMBL/GenBank/DDBJ whole genome shotgun (WGS) entry which is preliminary data.</text>
</comment>
<keyword evidence="1" id="KW-1133">Transmembrane helix</keyword>
<feature type="transmembrane region" description="Helical" evidence="1">
    <location>
        <begin position="15"/>
        <end position="40"/>
    </location>
</feature>
<keyword evidence="1" id="KW-0812">Transmembrane</keyword>
<evidence type="ECO:0000313" key="2">
    <source>
        <dbReference type="EMBL" id="GAA2069099.1"/>
    </source>
</evidence>
<dbReference type="EMBL" id="BAAAPY010000001">
    <property type="protein sequence ID" value="GAA2069099.1"/>
    <property type="molecule type" value="Genomic_DNA"/>
</dbReference>
<gene>
    <name evidence="2" type="ORF">GCM10009821_01590</name>
</gene>
<accession>A0ABN2VQT8</accession>
<keyword evidence="1" id="KW-0472">Membrane</keyword>
<dbReference type="RefSeq" id="WP_344323143.1">
    <property type="nucleotide sequence ID" value="NZ_BAAAPY010000001.1"/>
</dbReference>
<evidence type="ECO:0000313" key="3">
    <source>
        <dbReference type="Proteomes" id="UP001501480"/>
    </source>
</evidence>
<reference evidence="2 3" key="1">
    <citation type="journal article" date="2019" name="Int. J. Syst. Evol. Microbiol.">
        <title>The Global Catalogue of Microorganisms (GCM) 10K type strain sequencing project: providing services to taxonomists for standard genome sequencing and annotation.</title>
        <authorList>
            <consortium name="The Broad Institute Genomics Platform"/>
            <consortium name="The Broad Institute Genome Sequencing Center for Infectious Disease"/>
            <person name="Wu L."/>
            <person name="Ma J."/>
        </authorList>
    </citation>
    <scope>NUCLEOTIDE SEQUENCE [LARGE SCALE GENOMIC DNA]</scope>
    <source>
        <strain evidence="2 3">JCM 15749</strain>
    </source>
</reference>
<keyword evidence="3" id="KW-1185">Reference proteome</keyword>
<protein>
    <recommendedName>
        <fullName evidence="4">Sulfite exporter TauE/SafE family protein</fullName>
    </recommendedName>
</protein>
<sequence length="46" mass="4347">MASASAFELAGDGVWVIAVAGSALAGVVTLGQLAVVSLVIGATVGF</sequence>
<name>A0ABN2VQT8_9ACTN</name>